<dbReference type="GO" id="GO:0002949">
    <property type="term" value="P:tRNA threonylcarbamoyladenosine modification"/>
    <property type="evidence" value="ECO:0007669"/>
    <property type="project" value="InterPro"/>
</dbReference>
<dbReference type="Gene3D" id="3.30.420.40">
    <property type="match status" value="2"/>
</dbReference>
<dbReference type="EMBL" id="CP009248">
    <property type="protein sequence ID" value="APT90072.1"/>
    <property type="molecule type" value="Genomic_DNA"/>
</dbReference>
<dbReference type="Pfam" id="PF00814">
    <property type="entry name" value="TsaD"/>
    <property type="match status" value="1"/>
</dbReference>
<dbReference type="SUPFAM" id="SSF53067">
    <property type="entry name" value="Actin-like ATPase domain"/>
    <property type="match status" value="2"/>
</dbReference>
<keyword evidence="4" id="KW-1185">Reference proteome</keyword>
<gene>
    <name evidence="3" type="ORF">CSPHI_02145</name>
</gene>
<evidence type="ECO:0000313" key="3">
    <source>
        <dbReference type="EMBL" id="APT90072.1"/>
    </source>
</evidence>
<dbReference type="NCBIfam" id="TIGR03725">
    <property type="entry name" value="T6A_YeaZ"/>
    <property type="match status" value="1"/>
</dbReference>
<organism evidence="3 4">
    <name type="scientific">Corynebacterium sphenisci DSM 44792</name>
    <dbReference type="NCBI Taxonomy" id="1437874"/>
    <lineage>
        <taxon>Bacteria</taxon>
        <taxon>Bacillati</taxon>
        <taxon>Actinomycetota</taxon>
        <taxon>Actinomycetes</taxon>
        <taxon>Mycobacteriales</taxon>
        <taxon>Corynebacteriaceae</taxon>
        <taxon>Corynebacterium</taxon>
    </lineage>
</organism>
<feature type="region of interest" description="Disordered" evidence="1">
    <location>
        <begin position="193"/>
        <end position="224"/>
    </location>
</feature>
<dbReference type="KEGG" id="csph:CSPHI_02145"/>
<evidence type="ECO:0000259" key="2">
    <source>
        <dbReference type="Pfam" id="PF00814"/>
    </source>
</evidence>
<dbReference type="PANTHER" id="PTHR11735">
    <property type="entry name" value="TRNA N6-ADENOSINE THREONYLCARBAMOYLTRANSFERASE"/>
    <property type="match status" value="1"/>
</dbReference>
<dbReference type="Proteomes" id="UP000185469">
    <property type="component" value="Chromosome"/>
</dbReference>
<name>A0A1L7CWA3_9CORY</name>
<feature type="domain" description="Gcp-like" evidence="2">
    <location>
        <begin position="37"/>
        <end position="130"/>
    </location>
</feature>
<reference evidence="3 4" key="1">
    <citation type="submission" date="2014-08" db="EMBL/GenBank/DDBJ databases">
        <title>Complete genome sequence of Corynebacterium sphenisci CECT 5990(T) (=DSM 44792(T)), isolated from healthy wild penguins.</title>
        <authorList>
            <person name="Ruckert C."/>
            <person name="Albersmeier A."/>
            <person name="Winkler A."/>
            <person name="Kalinowski J."/>
        </authorList>
    </citation>
    <scope>NUCLEOTIDE SEQUENCE [LARGE SCALE GENOMIC DNA]</scope>
    <source>
        <strain evidence="3 4">DSM 44792</strain>
    </source>
</reference>
<dbReference type="InterPro" id="IPR000905">
    <property type="entry name" value="Gcp-like_dom"/>
</dbReference>
<dbReference type="InterPro" id="IPR043129">
    <property type="entry name" value="ATPase_NBD"/>
</dbReference>
<dbReference type="RefSeq" id="WP_075691288.1">
    <property type="nucleotide sequence ID" value="NZ_CP009248.1"/>
</dbReference>
<accession>A0A1L7CWA3</accession>
<dbReference type="PANTHER" id="PTHR11735:SF11">
    <property type="entry name" value="TRNA THREONYLCARBAMOYLADENOSINE BIOSYNTHESIS PROTEIN TSAB"/>
    <property type="match status" value="1"/>
</dbReference>
<dbReference type="STRING" id="1437874.CSPHI_02145"/>
<sequence length="224" mass="22245">MIVLAIDTATDRIVVGVVAADPGAAPRTLAERHRPGARAHNEVAVPLILECLAEAGLDRADLDAVVVGRGPGPFTGLRVGMATAAAFADALGLPLHGVRTPDAMAPAAGEALVIADARRREVYHARYRDGELVDGPGVCAPGAVPGGAPEVLVGSAEHAAAVAAAHGWAAPVAPAAPTAAGLVAAADLATAPDAPPTPLYLRRPDATPPAPRPASPALVHRGGA</sequence>
<evidence type="ECO:0000256" key="1">
    <source>
        <dbReference type="SAM" id="MobiDB-lite"/>
    </source>
</evidence>
<proteinExistence type="predicted"/>
<dbReference type="AlphaFoldDB" id="A0A1L7CWA3"/>
<dbReference type="InterPro" id="IPR022496">
    <property type="entry name" value="T6A_TsaB"/>
</dbReference>
<dbReference type="GO" id="GO:0005829">
    <property type="term" value="C:cytosol"/>
    <property type="evidence" value="ECO:0007669"/>
    <property type="project" value="TreeGrafter"/>
</dbReference>
<protein>
    <recommendedName>
        <fullName evidence="2">Gcp-like domain-containing protein</fullName>
    </recommendedName>
</protein>
<evidence type="ECO:0000313" key="4">
    <source>
        <dbReference type="Proteomes" id="UP000185469"/>
    </source>
</evidence>